<dbReference type="Proteomes" id="UP000694523">
    <property type="component" value="Unplaced"/>
</dbReference>
<reference evidence="2" key="2">
    <citation type="submission" date="2025-09" db="UniProtKB">
        <authorList>
            <consortium name="Ensembl"/>
        </authorList>
    </citation>
    <scope>IDENTIFICATION</scope>
</reference>
<protein>
    <recommendedName>
        <fullName evidence="1">Transmembrane protein 106 C-terminal domain-containing protein</fullName>
    </recommendedName>
</protein>
<dbReference type="Pfam" id="PF07092">
    <property type="entry name" value="TMEM106"/>
    <property type="match status" value="1"/>
</dbReference>
<dbReference type="InterPro" id="IPR048509">
    <property type="entry name" value="TMEM106_C"/>
</dbReference>
<reference evidence="2" key="1">
    <citation type="submission" date="2025-08" db="UniProtKB">
        <authorList>
            <consortium name="Ensembl"/>
        </authorList>
    </citation>
    <scope>IDENTIFICATION</scope>
</reference>
<sequence>TPETKSHKAVRLHIHGGLPVDFLPGSLLPISPERHSHSGVSAVVHGFLQHEKKNVDLKITNVFNISNGNFVPVQIKKLTLKGLIQQTIVGGITVTNASLVNSQSQKSYKIDTTLTIADPGLYSYCRTDFRIHTIFLELQLTLNISYLSHTEQLSLDTYEYIDCGTNSTAPHPISSDNLVK</sequence>
<evidence type="ECO:0000313" key="3">
    <source>
        <dbReference type="Proteomes" id="UP000694523"/>
    </source>
</evidence>
<dbReference type="PANTHER" id="PTHR28556">
    <property type="entry name" value="TRANSMEMBRANE PROTEIN 106B"/>
    <property type="match status" value="1"/>
</dbReference>
<keyword evidence="3" id="KW-1185">Reference proteome</keyword>
<organism evidence="2 3">
    <name type="scientific">Neogobius melanostomus</name>
    <name type="common">round goby</name>
    <dbReference type="NCBI Taxonomy" id="47308"/>
    <lineage>
        <taxon>Eukaryota</taxon>
        <taxon>Metazoa</taxon>
        <taxon>Chordata</taxon>
        <taxon>Craniata</taxon>
        <taxon>Vertebrata</taxon>
        <taxon>Euteleostomi</taxon>
        <taxon>Actinopterygii</taxon>
        <taxon>Neopterygii</taxon>
        <taxon>Teleostei</taxon>
        <taxon>Neoteleostei</taxon>
        <taxon>Acanthomorphata</taxon>
        <taxon>Gobiaria</taxon>
        <taxon>Gobiiformes</taxon>
        <taxon>Gobioidei</taxon>
        <taxon>Gobiidae</taxon>
        <taxon>Benthophilinae</taxon>
        <taxon>Neogobiini</taxon>
        <taxon>Neogobius</taxon>
    </lineage>
</organism>
<dbReference type="InterPro" id="IPR009790">
    <property type="entry name" value="TMEM106"/>
</dbReference>
<proteinExistence type="predicted"/>
<name>A0A8C6WTM9_9GOBI</name>
<evidence type="ECO:0000313" key="2">
    <source>
        <dbReference type="Ensembl" id="ENSNMLP00000031082.1"/>
    </source>
</evidence>
<dbReference type="PANTHER" id="PTHR28556:SF6">
    <property type="entry name" value="TRANSMEMBRANE PROTEIN 106A"/>
    <property type="match status" value="1"/>
</dbReference>
<dbReference type="AlphaFoldDB" id="A0A8C6WTM9"/>
<accession>A0A8C6WTM9</accession>
<dbReference type="Ensembl" id="ENSNMLT00000034640.1">
    <property type="protein sequence ID" value="ENSNMLP00000031082.1"/>
    <property type="gene ID" value="ENSNMLG00000019544.1"/>
</dbReference>
<feature type="domain" description="Transmembrane protein 106 C-terminal" evidence="1">
    <location>
        <begin position="47"/>
        <end position="168"/>
    </location>
</feature>
<evidence type="ECO:0000259" key="1">
    <source>
        <dbReference type="Pfam" id="PF07092"/>
    </source>
</evidence>